<evidence type="ECO:0000256" key="1">
    <source>
        <dbReference type="ARBA" id="ARBA00006756"/>
    </source>
</evidence>
<keyword evidence="2 3" id="KW-0813">Transport</keyword>
<dbReference type="Proteomes" id="UP001324115">
    <property type="component" value="Unassembled WGS sequence"/>
</dbReference>
<dbReference type="InterPro" id="IPR046364">
    <property type="entry name" value="Exo70_C"/>
</dbReference>
<evidence type="ECO:0000313" key="6">
    <source>
        <dbReference type="Proteomes" id="UP001324115"/>
    </source>
</evidence>
<keyword evidence="6" id="KW-1185">Reference proteome</keyword>
<reference evidence="5 6" key="1">
    <citation type="journal article" date="2023" name="G3 (Bethesda)">
        <title>A haplotype-resolved chromosome-scale genome for Quercus rubra L. provides insights into the genetics of adaptive traits for red oak species.</title>
        <authorList>
            <person name="Kapoor B."/>
            <person name="Jenkins J."/>
            <person name="Schmutz J."/>
            <person name="Zhebentyayeva T."/>
            <person name="Kuelheim C."/>
            <person name="Coggeshall M."/>
            <person name="Heim C."/>
            <person name="Lasky J.R."/>
            <person name="Leites L."/>
            <person name="Islam-Faridi N."/>
            <person name="Romero-Severson J."/>
            <person name="DeLeo V.L."/>
            <person name="Lucas S.M."/>
            <person name="Lazic D."/>
            <person name="Gailing O."/>
            <person name="Carlson J."/>
            <person name="Staton M."/>
        </authorList>
    </citation>
    <scope>NUCLEOTIDE SEQUENCE [LARGE SCALE GENOMIC DNA]</scope>
    <source>
        <strain evidence="5">Pseudo-F2</strain>
    </source>
</reference>
<dbReference type="Pfam" id="PF03081">
    <property type="entry name" value="Exo70_C"/>
    <property type="match status" value="1"/>
</dbReference>
<comment type="caution">
    <text evidence="5">The sequence shown here is derived from an EMBL/GenBank/DDBJ whole genome shotgun (WGS) entry which is preliminary data.</text>
</comment>
<keyword evidence="3" id="KW-0653">Protein transport</keyword>
<dbReference type="AlphaFoldDB" id="A0AAN7I7Y5"/>
<accession>A0AAN7I7Y5</accession>
<dbReference type="InterPro" id="IPR004140">
    <property type="entry name" value="Exo70"/>
</dbReference>
<keyword evidence="3" id="KW-0268">Exocytosis</keyword>
<feature type="domain" description="Exocyst complex subunit Exo70 C-terminal" evidence="4">
    <location>
        <begin position="275"/>
        <end position="520"/>
    </location>
</feature>
<comment type="similarity">
    <text evidence="1 3">Belongs to the EXO70 family.</text>
</comment>
<organism evidence="5 6">
    <name type="scientific">Quercus rubra</name>
    <name type="common">Northern red oak</name>
    <name type="synonym">Quercus borealis</name>
    <dbReference type="NCBI Taxonomy" id="3512"/>
    <lineage>
        <taxon>Eukaryota</taxon>
        <taxon>Viridiplantae</taxon>
        <taxon>Streptophyta</taxon>
        <taxon>Embryophyta</taxon>
        <taxon>Tracheophyta</taxon>
        <taxon>Spermatophyta</taxon>
        <taxon>Magnoliopsida</taxon>
        <taxon>eudicotyledons</taxon>
        <taxon>Gunneridae</taxon>
        <taxon>Pentapetalae</taxon>
        <taxon>rosids</taxon>
        <taxon>fabids</taxon>
        <taxon>Fagales</taxon>
        <taxon>Fagaceae</taxon>
        <taxon>Quercus</taxon>
    </lineage>
</organism>
<sequence length="661" mass="75369">MSDFSSVLSPHEGEIHVIAAAQHIVKALGANKNLDDELRKILSQLDSHLSAMTVLTTESRGTGFREVEEQLKYAEEKIRGWESNQSLLWDSDEFDPLEASEFLKAIDEIQALIEGLRSLSVNGNRKQKELLNRADSILQMAMSRLEKETIHILVKHKQYFQPKNMSFRSCALDVLYDESFVSVEDIPSEEALQRNSREKESDEYIFDLVHPQVIPHLKSIANVMFGVNYGQEFCQAFIRVRRDALEEYLVILKVENFSIEDVLKMEWSSLNYEIKKWVRAMNIIIRYLASEKQLCDQILGDYGFVNPLCFVEISKGSLAHLLNFGEAIAMGTHEPEKLFRLLDMYEVVADNLLDIDALFSEEAGTAVRLEFHELLRSLGDSGRATFLKFGNAIAANASTRPFLGGGIHPLTKYVMNYIKTLTMYCNTLNVLLKDQEAADPNPVVEPENGQGVSSITHCQMACHFRSITATLESNLDSKSKLFKDGVLQHIFLMNNFHYMVRKVKSGELRLFFGDEWIKEHIVKSGELRLFFGDEWIKEHIVKYKQHAMSYERANWNSVLSFLKDGDSPGLCSASKAIRGFTIAFEEVYKNQTGSSIPDPELREDLQISTSQKVIHAYRSFMGRKSSSISEKNIRHSPDDLQNYILDLFNGSPRILQSSRKK</sequence>
<protein>
    <recommendedName>
        <fullName evidence="3">Exocyst subunit Exo70 family protein</fullName>
    </recommendedName>
</protein>
<dbReference type="SUPFAM" id="SSF74788">
    <property type="entry name" value="Cullin repeat-like"/>
    <property type="match status" value="2"/>
</dbReference>
<comment type="function">
    <text evidence="3">Component of the exocyst complex.</text>
</comment>
<dbReference type="Gene3D" id="1.20.1280.170">
    <property type="entry name" value="Exocyst complex component Exo70"/>
    <property type="match status" value="2"/>
</dbReference>
<dbReference type="GO" id="GO:0000145">
    <property type="term" value="C:exocyst"/>
    <property type="evidence" value="ECO:0007669"/>
    <property type="project" value="InterPro"/>
</dbReference>
<evidence type="ECO:0000313" key="5">
    <source>
        <dbReference type="EMBL" id="KAK4568010.1"/>
    </source>
</evidence>
<dbReference type="InterPro" id="IPR016159">
    <property type="entry name" value="Cullin_repeat-like_dom_sf"/>
</dbReference>
<dbReference type="EMBL" id="JAXUIC010000010">
    <property type="protein sequence ID" value="KAK4568010.1"/>
    <property type="molecule type" value="Genomic_DNA"/>
</dbReference>
<gene>
    <name evidence="5" type="ORF">RGQ29_003677</name>
</gene>
<dbReference type="GO" id="GO:0005546">
    <property type="term" value="F:phosphatidylinositol-4,5-bisphosphate binding"/>
    <property type="evidence" value="ECO:0007669"/>
    <property type="project" value="InterPro"/>
</dbReference>
<dbReference type="GO" id="GO:0006887">
    <property type="term" value="P:exocytosis"/>
    <property type="evidence" value="ECO:0007669"/>
    <property type="project" value="UniProtKB-KW"/>
</dbReference>
<evidence type="ECO:0000256" key="3">
    <source>
        <dbReference type="RuleBase" id="RU365026"/>
    </source>
</evidence>
<dbReference type="GO" id="GO:0015031">
    <property type="term" value="P:protein transport"/>
    <property type="evidence" value="ECO:0007669"/>
    <property type="project" value="UniProtKB-KW"/>
</dbReference>
<dbReference type="PANTHER" id="PTHR12542">
    <property type="entry name" value="EXOCYST COMPLEX PROTEIN EXO70"/>
    <property type="match status" value="1"/>
</dbReference>
<evidence type="ECO:0000259" key="4">
    <source>
        <dbReference type="Pfam" id="PF03081"/>
    </source>
</evidence>
<dbReference type="Pfam" id="PF20669">
    <property type="entry name" value="Exo70_N"/>
    <property type="match status" value="1"/>
</dbReference>
<proteinExistence type="inferred from homology"/>
<dbReference type="PANTHER" id="PTHR12542:SF92">
    <property type="entry name" value="EXOCYST COMPLEX COMPONENT EXO70E2"/>
    <property type="match status" value="1"/>
</dbReference>
<evidence type="ECO:0000256" key="2">
    <source>
        <dbReference type="ARBA" id="ARBA00022448"/>
    </source>
</evidence>
<name>A0AAN7I7Y5_QUERU</name>